<dbReference type="AlphaFoldDB" id="A0A397SH29"/>
<dbReference type="EMBL" id="QKYT01000419">
    <property type="protein sequence ID" value="RIA85540.1"/>
    <property type="molecule type" value="Genomic_DNA"/>
</dbReference>
<dbReference type="Proteomes" id="UP000265703">
    <property type="component" value="Unassembled WGS sequence"/>
</dbReference>
<protein>
    <submittedName>
        <fullName evidence="1">Uncharacterized protein</fullName>
    </submittedName>
</protein>
<sequence length="108" mass="12906">MVLADKSFTNNEKSYTLKEINKIYDKAKILFNEETKIICENCNQECFPILYIEFCVKNYLKANFSNWTSENRIVEWIPYNNLKNIEYLTKDRYSKIYTAVWIDGGYGE</sequence>
<accession>A0A397SH29</accession>
<comment type="caution">
    <text evidence="1">The sequence shown here is derived from an EMBL/GenBank/DDBJ whole genome shotgun (WGS) entry which is preliminary data.</text>
</comment>
<organism evidence="1 2">
    <name type="scientific">Glomus cerebriforme</name>
    <dbReference type="NCBI Taxonomy" id="658196"/>
    <lineage>
        <taxon>Eukaryota</taxon>
        <taxon>Fungi</taxon>
        <taxon>Fungi incertae sedis</taxon>
        <taxon>Mucoromycota</taxon>
        <taxon>Glomeromycotina</taxon>
        <taxon>Glomeromycetes</taxon>
        <taxon>Glomerales</taxon>
        <taxon>Glomeraceae</taxon>
        <taxon>Glomus</taxon>
    </lineage>
</organism>
<evidence type="ECO:0000313" key="1">
    <source>
        <dbReference type="EMBL" id="RIA85540.1"/>
    </source>
</evidence>
<evidence type="ECO:0000313" key="2">
    <source>
        <dbReference type="Proteomes" id="UP000265703"/>
    </source>
</evidence>
<keyword evidence="2" id="KW-1185">Reference proteome</keyword>
<dbReference type="STRING" id="658196.A0A397SH29"/>
<dbReference type="OrthoDB" id="2386294at2759"/>
<gene>
    <name evidence="1" type="ORF">C1645_830617</name>
</gene>
<reference evidence="1 2" key="1">
    <citation type="submission" date="2018-06" db="EMBL/GenBank/DDBJ databases">
        <title>Comparative genomics reveals the genomic features of Rhizophagus irregularis, R. cerebriforme, R. diaphanum and Gigaspora rosea, and their symbiotic lifestyle signature.</title>
        <authorList>
            <person name="Morin E."/>
            <person name="San Clemente H."/>
            <person name="Chen E.C.H."/>
            <person name="De La Providencia I."/>
            <person name="Hainaut M."/>
            <person name="Kuo A."/>
            <person name="Kohler A."/>
            <person name="Murat C."/>
            <person name="Tang N."/>
            <person name="Roy S."/>
            <person name="Loubradou J."/>
            <person name="Henrissat B."/>
            <person name="Grigoriev I.V."/>
            <person name="Corradi N."/>
            <person name="Roux C."/>
            <person name="Martin F.M."/>
        </authorList>
    </citation>
    <scope>NUCLEOTIDE SEQUENCE [LARGE SCALE GENOMIC DNA]</scope>
    <source>
        <strain evidence="1 2">DAOM 227022</strain>
    </source>
</reference>
<name>A0A397SH29_9GLOM</name>
<proteinExistence type="predicted"/>